<dbReference type="InterPro" id="IPR049563">
    <property type="entry name" value="TXTP-like"/>
</dbReference>
<feature type="repeat" description="Solcar" evidence="10">
    <location>
        <begin position="36"/>
        <end position="122"/>
    </location>
</feature>
<dbReference type="Pfam" id="PF00153">
    <property type="entry name" value="Mito_carr"/>
    <property type="match status" value="3"/>
</dbReference>
<dbReference type="eggNOG" id="KOG0756">
    <property type="taxonomic scope" value="Eukaryota"/>
</dbReference>
<accession>J3NRD4</accession>
<dbReference type="Gene3D" id="1.50.40.10">
    <property type="entry name" value="Mitochondrial carrier domain"/>
    <property type="match status" value="1"/>
</dbReference>
<evidence type="ECO:0000313" key="14">
    <source>
        <dbReference type="Proteomes" id="UP000006039"/>
    </source>
</evidence>
<dbReference type="AlphaFoldDB" id="J3NRD4"/>
<evidence type="ECO:0000256" key="9">
    <source>
        <dbReference type="ARBA" id="ARBA00023136"/>
    </source>
</evidence>
<organism evidence="12">
    <name type="scientific">Gaeumannomyces tritici (strain R3-111a-1)</name>
    <name type="common">Wheat and barley take-all root rot fungus</name>
    <name type="synonym">Gaeumannomyces graminis var. tritici</name>
    <dbReference type="NCBI Taxonomy" id="644352"/>
    <lineage>
        <taxon>Eukaryota</taxon>
        <taxon>Fungi</taxon>
        <taxon>Dikarya</taxon>
        <taxon>Ascomycota</taxon>
        <taxon>Pezizomycotina</taxon>
        <taxon>Sordariomycetes</taxon>
        <taxon>Sordariomycetidae</taxon>
        <taxon>Magnaporthales</taxon>
        <taxon>Magnaporthaceae</taxon>
        <taxon>Gaeumannomyces</taxon>
    </lineage>
</organism>
<keyword evidence="14" id="KW-1185">Reference proteome</keyword>
<reference evidence="13" key="4">
    <citation type="journal article" date="2015" name="G3 (Bethesda)">
        <title>Genome sequences of three phytopathogenic species of the Magnaporthaceae family of fungi.</title>
        <authorList>
            <person name="Okagaki L.H."/>
            <person name="Nunes C.C."/>
            <person name="Sailsbery J."/>
            <person name="Clay B."/>
            <person name="Brown D."/>
            <person name="John T."/>
            <person name="Oh Y."/>
            <person name="Young N."/>
            <person name="Fitzgerald M."/>
            <person name="Haas B.J."/>
            <person name="Zeng Q."/>
            <person name="Young S."/>
            <person name="Adiconis X."/>
            <person name="Fan L."/>
            <person name="Levin J.Z."/>
            <person name="Mitchell T.K."/>
            <person name="Okubara P.A."/>
            <person name="Farman M.L."/>
            <person name="Kohn L.M."/>
            <person name="Birren B."/>
            <person name="Ma L.-J."/>
            <person name="Dean R.A."/>
        </authorList>
    </citation>
    <scope>NUCLEOTIDE SEQUENCE</scope>
    <source>
        <strain evidence="13">R3-111a-1</strain>
    </source>
</reference>
<evidence type="ECO:0000256" key="2">
    <source>
        <dbReference type="ARBA" id="ARBA00006375"/>
    </source>
</evidence>
<dbReference type="RefSeq" id="XP_009219885.1">
    <property type="nucleotide sequence ID" value="XM_009221621.1"/>
</dbReference>
<feature type="repeat" description="Solcar" evidence="10">
    <location>
        <begin position="228"/>
        <end position="310"/>
    </location>
</feature>
<dbReference type="GO" id="GO:0071913">
    <property type="term" value="F:citrate secondary active transmembrane transporter activity"/>
    <property type="evidence" value="ECO:0007669"/>
    <property type="project" value="TreeGrafter"/>
</dbReference>
<dbReference type="Proteomes" id="UP000006039">
    <property type="component" value="Unassembled WGS sequence"/>
</dbReference>
<dbReference type="VEuPathDB" id="FungiDB:GGTG_03838"/>
<evidence type="ECO:0000256" key="3">
    <source>
        <dbReference type="ARBA" id="ARBA00022448"/>
    </source>
</evidence>
<evidence type="ECO:0000313" key="13">
    <source>
        <dbReference type="EnsemblFungi" id="EJT78740"/>
    </source>
</evidence>
<dbReference type="GO" id="GO:0006843">
    <property type="term" value="P:mitochondrial citrate transmembrane transport"/>
    <property type="evidence" value="ECO:0007669"/>
    <property type="project" value="TreeGrafter"/>
</dbReference>
<dbReference type="STRING" id="644352.J3NRD4"/>
<comment type="similarity">
    <text evidence="2 11">Belongs to the mitochondrial carrier (TC 2.A.29) family.</text>
</comment>
<evidence type="ECO:0000313" key="12">
    <source>
        <dbReference type="EMBL" id="EJT78740.1"/>
    </source>
</evidence>
<keyword evidence="6" id="KW-0999">Mitochondrion inner membrane</keyword>
<dbReference type="InterPro" id="IPR023395">
    <property type="entry name" value="MCP_dom_sf"/>
</dbReference>
<feature type="repeat" description="Solcar" evidence="10">
    <location>
        <begin position="130"/>
        <end position="219"/>
    </location>
</feature>
<reference evidence="12" key="2">
    <citation type="submission" date="2010-07" db="EMBL/GenBank/DDBJ databases">
        <authorList>
            <consortium name="The Broad Institute Genome Sequencing Platform"/>
            <consortium name="Broad Institute Genome Sequencing Center for Infectious Disease"/>
            <person name="Ma L.-J."/>
            <person name="Dead R."/>
            <person name="Young S."/>
            <person name="Zeng Q."/>
            <person name="Koehrsen M."/>
            <person name="Alvarado L."/>
            <person name="Berlin A."/>
            <person name="Chapman S.B."/>
            <person name="Chen Z."/>
            <person name="Freedman E."/>
            <person name="Gellesch M."/>
            <person name="Goldberg J."/>
            <person name="Griggs A."/>
            <person name="Gujja S."/>
            <person name="Heilman E.R."/>
            <person name="Heiman D."/>
            <person name="Hepburn T."/>
            <person name="Howarth C."/>
            <person name="Jen D."/>
            <person name="Larson L."/>
            <person name="Mehta T."/>
            <person name="Neiman D."/>
            <person name="Pearson M."/>
            <person name="Roberts A."/>
            <person name="Saif S."/>
            <person name="Shea T."/>
            <person name="Shenoy N."/>
            <person name="Sisk P."/>
            <person name="Stolte C."/>
            <person name="Sykes S."/>
            <person name="Walk T."/>
            <person name="White J."/>
            <person name="Yandava C."/>
            <person name="Haas B."/>
            <person name="Nusbaum C."/>
            <person name="Birren B."/>
        </authorList>
    </citation>
    <scope>NUCLEOTIDE SEQUENCE</scope>
    <source>
        <strain evidence="12">R3-111a-1</strain>
    </source>
</reference>
<name>J3NRD4_GAET3</name>
<proteinExistence type="inferred from homology"/>
<dbReference type="SUPFAM" id="SSF103506">
    <property type="entry name" value="Mitochondrial carrier"/>
    <property type="match status" value="1"/>
</dbReference>
<evidence type="ECO:0000256" key="5">
    <source>
        <dbReference type="ARBA" id="ARBA00022737"/>
    </source>
</evidence>
<reference evidence="12" key="3">
    <citation type="submission" date="2010-09" db="EMBL/GenBank/DDBJ databases">
        <title>Annotation of Gaeumannomyces graminis var. tritici R3-111a-1.</title>
        <authorList>
            <consortium name="The Broad Institute Genome Sequencing Platform"/>
            <person name="Ma L.-J."/>
            <person name="Dead R."/>
            <person name="Young S.K."/>
            <person name="Zeng Q."/>
            <person name="Gargeya S."/>
            <person name="Fitzgerald M."/>
            <person name="Haas B."/>
            <person name="Abouelleil A."/>
            <person name="Alvarado L."/>
            <person name="Arachchi H.M."/>
            <person name="Berlin A."/>
            <person name="Brown A."/>
            <person name="Chapman S.B."/>
            <person name="Chen Z."/>
            <person name="Dunbar C."/>
            <person name="Freedman E."/>
            <person name="Gearin G."/>
            <person name="Gellesch M."/>
            <person name="Goldberg J."/>
            <person name="Griggs A."/>
            <person name="Gujja S."/>
            <person name="Heiman D."/>
            <person name="Howarth C."/>
            <person name="Larson L."/>
            <person name="Lui A."/>
            <person name="MacDonald P.J.P."/>
            <person name="Mehta T."/>
            <person name="Montmayeur A."/>
            <person name="Murphy C."/>
            <person name="Neiman D."/>
            <person name="Pearson M."/>
            <person name="Priest M."/>
            <person name="Roberts A."/>
            <person name="Saif S."/>
            <person name="Shea T."/>
            <person name="Shenoy N."/>
            <person name="Sisk P."/>
            <person name="Stolte C."/>
            <person name="Sykes S."/>
            <person name="Yandava C."/>
            <person name="Wortman J."/>
            <person name="Nusbaum C."/>
            <person name="Birren B."/>
        </authorList>
    </citation>
    <scope>NUCLEOTIDE SEQUENCE</scope>
    <source>
        <strain evidence="12">R3-111a-1</strain>
    </source>
</reference>
<evidence type="ECO:0000256" key="1">
    <source>
        <dbReference type="ARBA" id="ARBA00004225"/>
    </source>
</evidence>
<dbReference type="EMBL" id="GL385396">
    <property type="protein sequence ID" value="EJT78740.1"/>
    <property type="molecule type" value="Genomic_DNA"/>
</dbReference>
<keyword evidence="9 10" id="KW-0472">Membrane</keyword>
<keyword evidence="3 11" id="KW-0813">Transport</keyword>
<keyword evidence="4 10" id="KW-0812">Transmembrane</keyword>
<keyword evidence="7" id="KW-1133">Transmembrane helix</keyword>
<dbReference type="GO" id="GO:0031966">
    <property type="term" value="C:mitochondrial membrane"/>
    <property type="evidence" value="ECO:0007669"/>
    <property type="project" value="UniProtKB-SubCell"/>
</dbReference>
<gene>
    <name evidence="13" type="primary">20344296</name>
    <name evidence="12" type="ORF">GGTG_03838</name>
</gene>
<reference evidence="13" key="5">
    <citation type="submission" date="2018-04" db="UniProtKB">
        <authorList>
            <consortium name="EnsemblFungi"/>
        </authorList>
    </citation>
    <scope>IDENTIFICATION</scope>
    <source>
        <strain evidence="13">R3-111a-1</strain>
    </source>
</reference>
<dbReference type="PANTHER" id="PTHR45788">
    <property type="entry name" value="SUCCINATE/FUMARATE MITOCHONDRIAL TRANSPORTER-RELATED"/>
    <property type="match status" value="1"/>
</dbReference>
<evidence type="ECO:0000256" key="6">
    <source>
        <dbReference type="ARBA" id="ARBA00022792"/>
    </source>
</evidence>
<dbReference type="OrthoDB" id="44467at2759"/>
<evidence type="ECO:0000256" key="7">
    <source>
        <dbReference type="ARBA" id="ARBA00022989"/>
    </source>
</evidence>
<comment type="subcellular location">
    <subcellularLocation>
        <location evidence="1">Mitochondrion membrane</location>
        <topology evidence="1">Multi-pass membrane protein</topology>
    </subcellularLocation>
</comment>
<dbReference type="HOGENOM" id="CLU_015166_5_1_1"/>
<dbReference type="InterPro" id="IPR018108">
    <property type="entry name" value="MCP_transmembrane"/>
</dbReference>
<keyword evidence="8" id="KW-0496">Mitochondrion</keyword>
<protein>
    <submittedName>
        <fullName evidence="12">Tricarboxylate transporter</fullName>
    </submittedName>
</protein>
<dbReference type="PANTHER" id="PTHR45788:SF3">
    <property type="entry name" value="TRICARBOXYLATE TRANSPORT PROTEIN"/>
    <property type="match status" value="1"/>
</dbReference>
<reference evidence="14" key="1">
    <citation type="submission" date="2010-07" db="EMBL/GenBank/DDBJ databases">
        <title>The genome sequence of Gaeumannomyces graminis var. tritici strain R3-111a-1.</title>
        <authorList>
            <consortium name="The Broad Institute Genome Sequencing Platform"/>
            <person name="Ma L.-J."/>
            <person name="Dead R."/>
            <person name="Young S."/>
            <person name="Zeng Q."/>
            <person name="Koehrsen M."/>
            <person name="Alvarado L."/>
            <person name="Berlin A."/>
            <person name="Chapman S.B."/>
            <person name="Chen Z."/>
            <person name="Freedman E."/>
            <person name="Gellesch M."/>
            <person name="Goldberg J."/>
            <person name="Griggs A."/>
            <person name="Gujja S."/>
            <person name="Heilman E.R."/>
            <person name="Heiman D."/>
            <person name="Hepburn T."/>
            <person name="Howarth C."/>
            <person name="Jen D."/>
            <person name="Larson L."/>
            <person name="Mehta T."/>
            <person name="Neiman D."/>
            <person name="Pearson M."/>
            <person name="Roberts A."/>
            <person name="Saif S."/>
            <person name="Shea T."/>
            <person name="Shenoy N."/>
            <person name="Sisk P."/>
            <person name="Stolte C."/>
            <person name="Sykes S."/>
            <person name="Walk T."/>
            <person name="White J."/>
            <person name="Yandava C."/>
            <person name="Haas B."/>
            <person name="Nusbaum C."/>
            <person name="Birren B."/>
        </authorList>
    </citation>
    <scope>NUCLEOTIDE SEQUENCE [LARGE SCALE GENOMIC DNA]</scope>
    <source>
        <strain evidence="14">R3-111a-1</strain>
    </source>
</reference>
<dbReference type="EnsemblFungi" id="EJT78740">
    <property type="protein sequence ID" value="EJT78740"/>
    <property type="gene ID" value="GGTG_03838"/>
</dbReference>
<evidence type="ECO:0000256" key="4">
    <source>
        <dbReference type="ARBA" id="ARBA00022692"/>
    </source>
</evidence>
<evidence type="ECO:0000256" key="8">
    <source>
        <dbReference type="ARBA" id="ARBA00023128"/>
    </source>
</evidence>
<keyword evidence="5" id="KW-0677">Repeat</keyword>
<evidence type="ECO:0000256" key="11">
    <source>
        <dbReference type="RuleBase" id="RU000488"/>
    </source>
</evidence>
<evidence type="ECO:0000256" key="10">
    <source>
        <dbReference type="PROSITE-ProRule" id="PRU00282"/>
    </source>
</evidence>
<dbReference type="PROSITE" id="PS50920">
    <property type="entry name" value="SOLCAR"/>
    <property type="match status" value="3"/>
</dbReference>
<dbReference type="GeneID" id="20344296"/>
<sequence length="316" mass="32573">MSASTTAMAPSTHALAPLAKPTPSIDAVPAKPKAKVSTIVSLMAGGTAGAVEAFTTYPFEFAKTRGQLLSKAERSANPFSIITTVARQEGLGAVYTGCSTLAAGATLKASVRFMSYDTIKNILVDDNGKLTTGRGILAGMVAGAVESLVAVTPTERIKTALIDDARSAAPRFTSGAHALRTILAERGIAGLYSGLASSTLKQSTTSAARMGSYNALRELSKSYGLPNDSTAVTFATGATAGVITVYVTQPFDTIKTRAQSAKGASTAEAFRSVLREGGARGFWAGSAMRLGRLIFSGGIIFTVYEKIAAGLSKRGL</sequence>